<feature type="signal peptide" evidence="1">
    <location>
        <begin position="1"/>
        <end position="18"/>
    </location>
</feature>
<organism evidence="2 3">
    <name type="scientific">Flavobacterium litorale</name>
    <dbReference type="NCBI Taxonomy" id="2856519"/>
    <lineage>
        <taxon>Bacteria</taxon>
        <taxon>Pseudomonadati</taxon>
        <taxon>Bacteroidota</taxon>
        <taxon>Flavobacteriia</taxon>
        <taxon>Flavobacteriales</taxon>
        <taxon>Flavobacteriaceae</taxon>
        <taxon>Flavobacterium</taxon>
    </lineage>
</organism>
<evidence type="ECO:0000256" key="1">
    <source>
        <dbReference type="SAM" id="SignalP"/>
    </source>
</evidence>
<name>A0ABX8V413_9FLAO</name>
<keyword evidence="3" id="KW-1185">Reference proteome</keyword>
<dbReference type="Proteomes" id="UP000825381">
    <property type="component" value="Chromosome"/>
</dbReference>
<gene>
    <name evidence="2" type="ORF">K1I41_06550</name>
</gene>
<evidence type="ECO:0000313" key="3">
    <source>
        <dbReference type="Proteomes" id="UP000825381"/>
    </source>
</evidence>
<dbReference type="EMBL" id="CP080429">
    <property type="protein sequence ID" value="QYJ67232.1"/>
    <property type="molecule type" value="Genomic_DNA"/>
</dbReference>
<keyword evidence="1" id="KW-0732">Signal</keyword>
<evidence type="ECO:0000313" key="2">
    <source>
        <dbReference type="EMBL" id="QYJ67232.1"/>
    </source>
</evidence>
<reference evidence="2 3" key="1">
    <citation type="submission" date="2021-07" db="EMBL/GenBank/DDBJ databases">
        <title>Flavobacterium WSW3-B6 sp.nov, isolated from seaweed.</title>
        <authorList>
            <person name="Muhammad N."/>
            <person name="Ho H."/>
            <person name="Lee Y.-J."/>
            <person name="Nguyen T."/>
            <person name="Ho J."/>
            <person name="Kim S.-G."/>
        </authorList>
    </citation>
    <scope>NUCLEOTIDE SEQUENCE [LARGE SCALE GENOMIC DNA]</scope>
    <source>
        <strain evidence="2 3">WSW3-B6</strain>
    </source>
</reference>
<sequence length="241" mass="27567">MRKFISLFLILITTSAFSQNISDYQYLIVPKKFDFQKKAGQYNLNQLLKGIFDKKGFVTFYPEDKLPDELYFDKCKALYAELVDDSGMLTTAVSIRIKDCWDREVFISEKGISKEKDIQRGYYEALRKASYSLDALVYEYNGSNAKNVAQPTKETAKTAEPENAVDSNGNLTLYGQPIRNGYQLVDSTPKVVLKIYNTSQPDVYIGVMGDRSGVVFKKGGSWFFEFYENEKLISEKLDIKL</sequence>
<dbReference type="RefSeq" id="WP_220639579.1">
    <property type="nucleotide sequence ID" value="NZ_CP080429.1"/>
</dbReference>
<proteinExistence type="predicted"/>
<accession>A0ABX8V413</accession>
<protein>
    <submittedName>
        <fullName evidence="2">Uncharacterized protein</fullName>
    </submittedName>
</protein>
<feature type="chain" id="PRO_5047270950" evidence="1">
    <location>
        <begin position="19"/>
        <end position="241"/>
    </location>
</feature>